<accession>A0ABM1BT40</accession>
<dbReference type="InterPro" id="IPR000697">
    <property type="entry name" value="WH1/EVH1_dom"/>
</dbReference>
<feature type="compositionally biased region" description="Polar residues" evidence="1">
    <location>
        <begin position="417"/>
        <end position="432"/>
    </location>
</feature>
<sequence length="473" mass="52038">MGNKLSCSCAPLIRKAYRYEDSPWQNTKRRDGHLLRLVQPGTRLGQASECFVYWKDSSTGDTWGLNFTSPVDAKQFRECCSPSFKFARKASSSYSLKLEPPKVRSAKGKKKPQSTPSSPSRGREPQCTCMTAENLHRARNGRVRYTGGAATLPRAQSRAEGESKTTYDRGRLSAHPSTTSVYDNVGSSSLRRGTTTASVHGQSKTTKGEASQKSSQASDSRLTSNSRSNQARAHYALSSRNEQTKSIDCSSISLERQSSKQTEEIQPSSRSKSKSSNDVNQQAQGGDLTDLNLDSNTLKRMLHPLPSKPSVHSSLDQDTQTTKTASTRGSRKDEGEESRVRSVSVPRCHNSKPVVRDKSNRSETGRRRSLERTMCLDLTDGEQSPPSDNFIYDNLCYATTPSSSNENSDAPYLSSDEGGQTSGIQQEAPSSPTSKLLMEYETHLRNALARGLDAESYSLQTFEALLSHSMENV</sequence>
<name>A0ABM1BT40_LIMPO</name>
<keyword evidence="3" id="KW-1185">Reference proteome</keyword>
<feature type="region of interest" description="Disordered" evidence="1">
    <location>
        <begin position="97"/>
        <end position="368"/>
    </location>
</feature>
<feature type="region of interest" description="Disordered" evidence="1">
    <location>
        <begin position="400"/>
        <end position="432"/>
    </location>
</feature>
<dbReference type="GeneID" id="106472053"/>
<feature type="domain" description="WH1" evidence="2">
    <location>
        <begin position="1"/>
        <end position="87"/>
    </location>
</feature>
<protein>
    <submittedName>
        <fullName evidence="4">Protein still life, isoform SIF type 1-like</fullName>
    </submittedName>
</protein>
<reference evidence="4" key="1">
    <citation type="submission" date="2025-08" db="UniProtKB">
        <authorList>
            <consortium name="RefSeq"/>
        </authorList>
    </citation>
    <scope>IDENTIFICATION</scope>
    <source>
        <tissue evidence="4">Muscle</tissue>
    </source>
</reference>
<feature type="non-terminal residue" evidence="4">
    <location>
        <position position="473"/>
    </location>
</feature>
<dbReference type="PROSITE" id="PS50229">
    <property type="entry name" value="WH1"/>
    <property type="match status" value="1"/>
</dbReference>
<proteinExistence type="predicted"/>
<feature type="compositionally biased region" description="Basic and acidic residues" evidence="1">
    <location>
        <begin position="330"/>
        <end position="340"/>
    </location>
</feature>
<dbReference type="RefSeq" id="XP_013788137.1">
    <property type="nucleotide sequence ID" value="XM_013932683.1"/>
</dbReference>
<evidence type="ECO:0000259" key="2">
    <source>
        <dbReference type="PROSITE" id="PS50229"/>
    </source>
</evidence>
<feature type="compositionally biased region" description="Polar residues" evidence="1">
    <location>
        <begin position="175"/>
        <end position="231"/>
    </location>
</feature>
<dbReference type="Proteomes" id="UP000694941">
    <property type="component" value="Unplaced"/>
</dbReference>
<evidence type="ECO:0000313" key="3">
    <source>
        <dbReference type="Proteomes" id="UP000694941"/>
    </source>
</evidence>
<dbReference type="SUPFAM" id="SSF50729">
    <property type="entry name" value="PH domain-like"/>
    <property type="match status" value="1"/>
</dbReference>
<dbReference type="Gene3D" id="2.30.29.30">
    <property type="entry name" value="Pleckstrin-homology domain (PH domain)/Phosphotyrosine-binding domain (PTB)"/>
    <property type="match status" value="1"/>
</dbReference>
<feature type="compositionally biased region" description="Low complexity" evidence="1">
    <location>
        <begin position="287"/>
        <end position="298"/>
    </location>
</feature>
<feature type="compositionally biased region" description="Basic and acidic residues" evidence="1">
    <location>
        <begin position="354"/>
        <end position="368"/>
    </location>
</feature>
<evidence type="ECO:0000313" key="4">
    <source>
        <dbReference type="RefSeq" id="XP_013788137.1"/>
    </source>
</evidence>
<evidence type="ECO:0000256" key="1">
    <source>
        <dbReference type="SAM" id="MobiDB-lite"/>
    </source>
</evidence>
<gene>
    <name evidence="4" type="primary">LOC106472053</name>
</gene>
<feature type="compositionally biased region" description="Basic and acidic residues" evidence="1">
    <location>
        <begin position="157"/>
        <end position="171"/>
    </location>
</feature>
<organism evidence="3 4">
    <name type="scientific">Limulus polyphemus</name>
    <name type="common">Atlantic horseshoe crab</name>
    <dbReference type="NCBI Taxonomy" id="6850"/>
    <lineage>
        <taxon>Eukaryota</taxon>
        <taxon>Metazoa</taxon>
        <taxon>Ecdysozoa</taxon>
        <taxon>Arthropoda</taxon>
        <taxon>Chelicerata</taxon>
        <taxon>Merostomata</taxon>
        <taxon>Xiphosura</taxon>
        <taxon>Limulidae</taxon>
        <taxon>Limulus</taxon>
    </lineage>
</organism>
<dbReference type="InterPro" id="IPR011993">
    <property type="entry name" value="PH-like_dom_sf"/>
</dbReference>
<feature type="compositionally biased region" description="Polar residues" evidence="1">
    <location>
        <begin position="310"/>
        <end position="328"/>
    </location>
</feature>
<feature type="compositionally biased region" description="Polar residues" evidence="1">
    <location>
        <begin position="238"/>
        <end position="256"/>
    </location>
</feature>